<comment type="catalytic activity">
    <reaction evidence="7">
        <text>ATP + H2O = ADP + phosphate + H(+)</text>
        <dbReference type="Rhea" id="RHEA:13065"/>
        <dbReference type="ChEBI" id="CHEBI:15377"/>
        <dbReference type="ChEBI" id="CHEBI:15378"/>
        <dbReference type="ChEBI" id="CHEBI:30616"/>
        <dbReference type="ChEBI" id="CHEBI:43474"/>
        <dbReference type="ChEBI" id="CHEBI:456216"/>
        <dbReference type="EC" id="3.6.4.13"/>
    </reaction>
</comment>
<dbReference type="Pfam" id="PF00270">
    <property type="entry name" value="DEAD"/>
    <property type="match status" value="1"/>
</dbReference>
<feature type="region of interest" description="Disordered" evidence="8">
    <location>
        <begin position="485"/>
        <end position="559"/>
    </location>
</feature>
<evidence type="ECO:0000256" key="5">
    <source>
        <dbReference type="ARBA" id="ARBA00022884"/>
    </source>
</evidence>
<feature type="compositionally biased region" description="Gly residues" evidence="8">
    <location>
        <begin position="630"/>
        <end position="641"/>
    </location>
</feature>
<evidence type="ECO:0000313" key="12">
    <source>
        <dbReference type="Proteomes" id="UP000012174"/>
    </source>
</evidence>
<protein>
    <recommendedName>
        <fullName evidence="7">ATP-dependent RNA helicase</fullName>
        <ecNumber evidence="7">3.6.4.13</ecNumber>
    </recommendedName>
</protein>
<dbReference type="Gene3D" id="3.40.50.300">
    <property type="entry name" value="P-loop containing nucleotide triphosphate hydrolases"/>
    <property type="match status" value="2"/>
</dbReference>
<evidence type="ECO:0000256" key="4">
    <source>
        <dbReference type="ARBA" id="ARBA00022840"/>
    </source>
</evidence>
<dbReference type="InterPro" id="IPR001650">
    <property type="entry name" value="Helicase_C-like"/>
</dbReference>
<dbReference type="KEGG" id="ela:UCREL1_6148"/>
<evidence type="ECO:0000313" key="11">
    <source>
        <dbReference type="EMBL" id="EMR66859.1"/>
    </source>
</evidence>
<keyword evidence="3 6" id="KW-0347">Helicase</keyword>
<feature type="compositionally biased region" description="Gly residues" evidence="8">
    <location>
        <begin position="580"/>
        <end position="599"/>
    </location>
</feature>
<evidence type="ECO:0000259" key="10">
    <source>
        <dbReference type="PROSITE" id="PS51194"/>
    </source>
</evidence>
<keyword evidence="2 6" id="KW-0378">Hydrolase</keyword>
<evidence type="ECO:0000256" key="1">
    <source>
        <dbReference type="ARBA" id="ARBA00022741"/>
    </source>
</evidence>
<gene>
    <name evidence="11" type="ORF">UCREL1_6148</name>
</gene>
<feature type="region of interest" description="Disordered" evidence="8">
    <location>
        <begin position="580"/>
        <end position="652"/>
    </location>
</feature>
<dbReference type="AlphaFoldDB" id="M7SKH8"/>
<dbReference type="OMA" id="HEPREDN"/>
<feature type="domain" description="Helicase C-terminal" evidence="10">
    <location>
        <begin position="246"/>
        <end position="400"/>
    </location>
</feature>
<evidence type="ECO:0000256" key="6">
    <source>
        <dbReference type="RuleBase" id="RU000492"/>
    </source>
</evidence>
<dbReference type="PANTHER" id="PTHR24031">
    <property type="entry name" value="RNA HELICASE"/>
    <property type="match status" value="1"/>
</dbReference>
<evidence type="ECO:0000256" key="8">
    <source>
        <dbReference type="SAM" id="MobiDB-lite"/>
    </source>
</evidence>
<evidence type="ECO:0000259" key="9">
    <source>
        <dbReference type="PROSITE" id="PS51192"/>
    </source>
</evidence>
<evidence type="ECO:0000256" key="3">
    <source>
        <dbReference type="ARBA" id="ARBA00022806"/>
    </source>
</evidence>
<feature type="compositionally biased region" description="Gly residues" evidence="8">
    <location>
        <begin position="505"/>
        <end position="559"/>
    </location>
</feature>
<dbReference type="GO" id="GO:0003724">
    <property type="term" value="F:RNA helicase activity"/>
    <property type="evidence" value="ECO:0007669"/>
    <property type="project" value="UniProtKB-EC"/>
</dbReference>
<dbReference type="PROSITE" id="PS00039">
    <property type="entry name" value="DEAD_ATP_HELICASE"/>
    <property type="match status" value="1"/>
</dbReference>
<comment type="function">
    <text evidence="7">RNA helicase.</text>
</comment>
<comment type="domain">
    <text evidence="7">The Q motif is unique to and characteristic of the DEAD box family of RNA helicases and controls ATP binding and hydrolysis.</text>
</comment>
<dbReference type="InterPro" id="IPR027417">
    <property type="entry name" value="P-loop_NTPase"/>
</dbReference>
<dbReference type="GO" id="GO:0005524">
    <property type="term" value="F:ATP binding"/>
    <property type="evidence" value="ECO:0007669"/>
    <property type="project" value="UniProtKB-UniRule"/>
</dbReference>
<dbReference type="InterPro" id="IPR011545">
    <property type="entry name" value="DEAD/DEAH_box_helicase_dom"/>
</dbReference>
<accession>M7SKH8</accession>
<dbReference type="HOGENOM" id="CLU_003041_26_6_1"/>
<dbReference type="InterPro" id="IPR000629">
    <property type="entry name" value="RNA-helicase_DEAD-box_CS"/>
</dbReference>
<dbReference type="SMART" id="SM00490">
    <property type="entry name" value="HELICc"/>
    <property type="match status" value="1"/>
</dbReference>
<dbReference type="PRINTS" id="PR01228">
    <property type="entry name" value="EGGSHELL"/>
</dbReference>
<comment type="similarity">
    <text evidence="6">Belongs to the DEAD box helicase family.</text>
</comment>
<keyword evidence="1 6" id="KW-0547">Nucleotide-binding</keyword>
<dbReference type="eggNOG" id="KOG0342">
    <property type="taxonomic scope" value="Eukaryota"/>
</dbReference>
<evidence type="ECO:0000256" key="2">
    <source>
        <dbReference type="ARBA" id="ARBA00022801"/>
    </source>
</evidence>
<feature type="domain" description="Helicase ATP-binding" evidence="9">
    <location>
        <begin position="14"/>
        <end position="206"/>
    </location>
</feature>
<sequence>MGYENMTEVQSLTINQALKGVDLVAQAKTGTGKTLAFLVPVFQRILNAQPDLAHYNSRPVRPSSQDIRAIILSPTRELAEQIGVEARKLARNTGIVVQTAVGGTRKREALWNMQRQGCHILVATPGRLQDILTDPEAKVAAPNCQAVVLDEADRMLDVGFADAIRDIIDLLPPIREVDRQTLLFSATIPRDVVHLAKSMVKTDNFEFVQTIRADDEPTHHKVPQHIVAVKGYSNWFPTILEIAHKGIEEAKQDPSAPPFKAIIFFSNTATVEYANKVLRRTTLAGRSGGIPIFDIHSKLTQNSRTRNAEAFRRSASAILVSSDVTARGMDFPGVTHVIQVGLPPDRDQYIHRVGRTGRAGKVGQGWLILAEEEISEARVRLSNLPIKPNHTIEAAKHVVGGEEEPTSPHVARYIDELNEAHKTTPPSMFRTMYLAMLGQKFGRNLRIDDVLVLLNDWSKALGRAQPPAIPPRVALNRGIKNIPGVRIGQDDEDDSAFFGARSDRGGGGYGSDRGGYGSDRGGFGSRQGGYGGGGRGGFSSGGGGGRGGFSSGGGRGGFNSGGGGGRGGYGSGGFSSGGGGGFSSGGGGGGGGGGRGGFNSGRRGNSFEDKFSSRSGGGGGGRDFGRDGGRGGGGGGRGGSRFGSRNDRSAAF</sequence>
<dbReference type="Pfam" id="PF00271">
    <property type="entry name" value="Helicase_C"/>
    <property type="match status" value="1"/>
</dbReference>
<keyword evidence="5 7" id="KW-0694">RNA-binding</keyword>
<dbReference type="PROSITE" id="PS51194">
    <property type="entry name" value="HELICASE_CTER"/>
    <property type="match status" value="1"/>
</dbReference>
<dbReference type="Proteomes" id="UP000012174">
    <property type="component" value="Unassembled WGS sequence"/>
</dbReference>
<evidence type="ECO:0000256" key="7">
    <source>
        <dbReference type="RuleBase" id="RU365068"/>
    </source>
</evidence>
<dbReference type="GO" id="GO:0003723">
    <property type="term" value="F:RNA binding"/>
    <property type="evidence" value="ECO:0007669"/>
    <property type="project" value="UniProtKB-UniRule"/>
</dbReference>
<dbReference type="EMBL" id="KB706578">
    <property type="protein sequence ID" value="EMR66859.1"/>
    <property type="molecule type" value="Genomic_DNA"/>
</dbReference>
<dbReference type="CDD" id="cd18787">
    <property type="entry name" value="SF2_C_DEAD"/>
    <property type="match status" value="1"/>
</dbReference>
<dbReference type="SMART" id="SM00487">
    <property type="entry name" value="DEXDc"/>
    <property type="match status" value="1"/>
</dbReference>
<organism evidence="11 12">
    <name type="scientific">Eutypa lata (strain UCR-EL1)</name>
    <name type="common">Grapevine dieback disease fungus</name>
    <name type="synonym">Eutypa armeniacae</name>
    <dbReference type="NCBI Taxonomy" id="1287681"/>
    <lineage>
        <taxon>Eukaryota</taxon>
        <taxon>Fungi</taxon>
        <taxon>Dikarya</taxon>
        <taxon>Ascomycota</taxon>
        <taxon>Pezizomycotina</taxon>
        <taxon>Sordariomycetes</taxon>
        <taxon>Xylariomycetidae</taxon>
        <taxon>Xylariales</taxon>
        <taxon>Diatrypaceae</taxon>
        <taxon>Eutypa</taxon>
    </lineage>
</organism>
<keyword evidence="12" id="KW-1185">Reference proteome</keyword>
<name>M7SKH8_EUTLA</name>
<keyword evidence="4 6" id="KW-0067">ATP-binding</keyword>
<dbReference type="PROSITE" id="PS51192">
    <property type="entry name" value="HELICASE_ATP_BIND_1"/>
    <property type="match status" value="1"/>
</dbReference>
<proteinExistence type="inferred from homology"/>
<dbReference type="InterPro" id="IPR014001">
    <property type="entry name" value="Helicase_ATP-bd"/>
</dbReference>
<reference evidence="12" key="1">
    <citation type="journal article" date="2013" name="Genome Announc.">
        <title>Draft genome sequence of the grapevine dieback fungus Eutypa lata UCR-EL1.</title>
        <authorList>
            <person name="Blanco-Ulate B."/>
            <person name="Rolshausen P.E."/>
            <person name="Cantu D."/>
        </authorList>
    </citation>
    <scope>NUCLEOTIDE SEQUENCE [LARGE SCALE GENOMIC DNA]</scope>
    <source>
        <strain evidence="12">UCR-EL1</strain>
    </source>
</reference>
<dbReference type="SUPFAM" id="SSF52540">
    <property type="entry name" value="P-loop containing nucleoside triphosphate hydrolases"/>
    <property type="match status" value="1"/>
</dbReference>
<dbReference type="OrthoDB" id="193716at2759"/>
<dbReference type="GO" id="GO:0016787">
    <property type="term" value="F:hydrolase activity"/>
    <property type="evidence" value="ECO:0007669"/>
    <property type="project" value="UniProtKB-KW"/>
</dbReference>
<dbReference type="EC" id="3.6.4.13" evidence="7"/>
<dbReference type="STRING" id="1287681.M7SKH8"/>